<dbReference type="Pfam" id="PF00172">
    <property type="entry name" value="Zn_clus"/>
    <property type="match status" value="1"/>
</dbReference>
<dbReference type="SMART" id="SM00066">
    <property type="entry name" value="GAL4"/>
    <property type="match status" value="1"/>
</dbReference>
<dbReference type="PANTHER" id="PTHR31779">
    <property type="entry name" value="2-NITROPROPANE DIOXYGENASE FAMILY, PUTATIVE (AFU_ORTHOLOGUE AFUA_2G17430)-RELATED"/>
    <property type="match status" value="1"/>
</dbReference>
<evidence type="ECO:0000259" key="8">
    <source>
        <dbReference type="PROSITE" id="PS50048"/>
    </source>
</evidence>
<dbReference type="InterPro" id="IPR001138">
    <property type="entry name" value="Zn2Cys6_DnaBD"/>
</dbReference>
<evidence type="ECO:0000256" key="3">
    <source>
        <dbReference type="ARBA" id="ARBA00023015"/>
    </source>
</evidence>
<dbReference type="AlphaFoldDB" id="A0A9W4HUY6"/>
<dbReference type="CDD" id="cd12148">
    <property type="entry name" value="fungal_TF_MHR"/>
    <property type="match status" value="1"/>
</dbReference>
<keyword evidence="5" id="KW-0804">Transcription</keyword>
<keyword evidence="1" id="KW-0479">Metal-binding</keyword>
<keyword evidence="4" id="KW-0238">DNA-binding</keyword>
<keyword evidence="10" id="KW-1185">Reference proteome</keyword>
<feature type="domain" description="Zn(2)-C6 fungal-type" evidence="8">
    <location>
        <begin position="31"/>
        <end position="60"/>
    </location>
</feature>
<dbReference type="Gene3D" id="4.10.240.10">
    <property type="entry name" value="Zn(2)-C6 fungal-type DNA-binding domain"/>
    <property type="match status" value="1"/>
</dbReference>
<dbReference type="GO" id="GO:0009410">
    <property type="term" value="P:response to xenobiotic stimulus"/>
    <property type="evidence" value="ECO:0007669"/>
    <property type="project" value="TreeGrafter"/>
</dbReference>
<evidence type="ECO:0000313" key="10">
    <source>
        <dbReference type="Proteomes" id="UP001153618"/>
    </source>
</evidence>
<proteinExistence type="predicted"/>
<keyword evidence="3" id="KW-0805">Transcription regulation</keyword>
<dbReference type="PANTHER" id="PTHR31779:SF5">
    <property type="entry name" value="ZN(II)2CYS6 TRANSCRIPTION FACTOR (EUROFUNG)"/>
    <property type="match status" value="1"/>
</dbReference>
<evidence type="ECO:0000256" key="1">
    <source>
        <dbReference type="ARBA" id="ARBA00022723"/>
    </source>
</evidence>
<evidence type="ECO:0000256" key="5">
    <source>
        <dbReference type="ARBA" id="ARBA00023163"/>
    </source>
</evidence>
<dbReference type="InterPro" id="IPR052478">
    <property type="entry name" value="Metabolite_Synth_Reg"/>
</dbReference>
<evidence type="ECO:0000256" key="7">
    <source>
        <dbReference type="SAM" id="MobiDB-lite"/>
    </source>
</evidence>
<dbReference type="GO" id="GO:0008270">
    <property type="term" value="F:zinc ion binding"/>
    <property type="evidence" value="ECO:0007669"/>
    <property type="project" value="InterPro"/>
</dbReference>
<dbReference type="SUPFAM" id="SSF57701">
    <property type="entry name" value="Zn2/Cys6 DNA-binding domain"/>
    <property type="match status" value="1"/>
</dbReference>
<dbReference type="Pfam" id="PF04082">
    <property type="entry name" value="Fungal_trans"/>
    <property type="match status" value="1"/>
</dbReference>
<sequence>MRSGSRRSRTFDISHIFHANDNMPPERTHLACLRCRKKKRRCNGHQPCRNCSNAVQECIYDEPPKRGPSSKHLEVERSSVQETPIRPNTEKSTELNSGDIMAKRLGLRTDPSLTGARWCSWNFRLRKEPYSMRETRSLNRILSCEHMRQLTDTYFSEIQPVYKFLDRDMVDSAITDLESDEVSDRSRDSVLLGVAALACLFSEQEASLEEEIIQNARARLEYSTTLESPTVNDVVAWLLRVIFLRFTSSPNAAWIASCTLMHMIETVNLHSDPHSGLLNASSDGWYTPRLKRQIYCTARIFHTWISYEYGKPRVMPLDTSHDTPLEGWTVVDQVIWRLSDALDPNLHVESVELEDMLRQVVEIQPLHPAVQLKRCNIALCIYRRLRVTGRTISKEAIDQILRIVDDGIHHATEMAKRKLPWWHILNVPFQTICVLLAIDTKESLQRVGNSFQTLRLIAREYGTEAIDRTWDSACTLLALQSQRKREDLEMLTRIEGDLIAGEPPGVDLNLSQEFHEDLLNPGVLWDLDQILSTNICGL</sequence>
<gene>
    <name evidence="9" type="ORF">POLS_LOCUS5451</name>
</gene>
<dbReference type="OrthoDB" id="4064873at2759"/>
<dbReference type="CDD" id="cd00067">
    <property type="entry name" value="GAL4"/>
    <property type="match status" value="1"/>
</dbReference>
<protein>
    <recommendedName>
        <fullName evidence="8">Zn(2)-C6 fungal-type domain-containing protein</fullName>
    </recommendedName>
</protein>
<organism evidence="9 10">
    <name type="scientific">Penicillium olsonii</name>
    <dbReference type="NCBI Taxonomy" id="99116"/>
    <lineage>
        <taxon>Eukaryota</taxon>
        <taxon>Fungi</taxon>
        <taxon>Dikarya</taxon>
        <taxon>Ascomycota</taxon>
        <taxon>Pezizomycotina</taxon>
        <taxon>Eurotiomycetes</taxon>
        <taxon>Eurotiomycetidae</taxon>
        <taxon>Eurotiales</taxon>
        <taxon>Aspergillaceae</taxon>
        <taxon>Penicillium</taxon>
    </lineage>
</organism>
<evidence type="ECO:0000313" key="9">
    <source>
        <dbReference type="EMBL" id="CAG8128740.1"/>
    </source>
</evidence>
<evidence type="ECO:0000256" key="4">
    <source>
        <dbReference type="ARBA" id="ARBA00023125"/>
    </source>
</evidence>
<dbReference type="Proteomes" id="UP001153618">
    <property type="component" value="Unassembled WGS sequence"/>
</dbReference>
<keyword evidence="2" id="KW-0862">Zinc</keyword>
<accession>A0A9W4HUY6</accession>
<evidence type="ECO:0000256" key="2">
    <source>
        <dbReference type="ARBA" id="ARBA00022833"/>
    </source>
</evidence>
<dbReference type="GO" id="GO:0003677">
    <property type="term" value="F:DNA binding"/>
    <property type="evidence" value="ECO:0007669"/>
    <property type="project" value="UniProtKB-KW"/>
</dbReference>
<dbReference type="PROSITE" id="PS00463">
    <property type="entry name" value="ZN2_CY6_FUNGAL_1"/>
    <property type="match status" value="1"/>
</dbReference>
<feature type="region of interest" description="Disordered" evidence="7">
    <location>
        <begin position="62"/>
        <end position="94"/>
    </location>
</feature>
<reference evidence="9" key="1">
    <citation type="submission" date="2021-07" db="EMBL/GenBank/DDBJ databases">
        <authorList>
            <person name="Branca A.L. A."/>
        </authorList>
    </citation>
    <scope>NUCLEOTIDE SEQUENCE</scope>
</reference>
<dbReference type="InterPro" id="IPR007219">
    <property type="entry name" value="XnlR_reg_dom"/>
</dbReference>
<name>A0A9W4HUY6_PENOL</name>
<dbReference type="InterPro" id="IPR036864">
    <property type="entry name" value="Zn2-C6_fun-type_DNA-bd_sf"/>
</dbReference>
<evidence type="ECO:0000256" key="6">
    <source>
        <dbReference type="ARBA" id="ARBA00023242"/>
    </source>
</evidence>
<dbReference type="EMBL" id="CAJVOS010000027">
    <property type="protein sequence ID" value="CAG8128740.1"/>
    <property type="molecule type" value="Genomic_DNA"/>
</dbReference>
<dbReference type="PROSITE" id="PS50048">
    <property type="entry name" value="ZN2_CY6_FUNGAL_2"/>
    <property type="match status" value="1"/>
</dbReference>
<keyword evidence="6" id="KW-0539">Nucleus</keyword>
<dbReference type="GO" id="GO:0000981">
    <property type="term" value="F:DNA-binding transcription factor activity, RNA polymerase II-specific"/>
    <property type="evidence" value="ECO:0007669"/>
    <property type="project" value="InterPro"/>
</dbReference>
<comment type="caution">
    <text evidence="9">The sequence shown here is derived from an EMBL/GenBank/DDBJ whole genome shotgun (WGS) entry which is preliminary data.</text>
</comment>
<dbReference type="GO" id="GO:0006351">
    <property type="term" value="P:DNA-templated transcription"/>
    <property type="evidence" value="ECO:0007669"/>
    <property type="project" value="InterPro"/>
</dbReference>